<protein>
    <recommendedName>
        <fullName evidence="4">Glycine zipper family protein</fullName>
    </recommendedName>
</protein>
<keyword evidence="1" id="KW-0812">Transmembrane</keyword>
<dbReference type="KEGG" id="cint:HZF06_22175"/>
<gene>
    <name evidence="2" type="ORF">HZF06_22175</name>
</gene>
<keyword evidence="1" id="KW-0472">Membrane</keyword>
<name>A0A7D6W015_9CLOT</name>
<keyword evidence="1" id="KW-1133">Transmembrane helix</keyword>
<organism evidence="2 3">
    <name type="scientific">Clostridium intestinale</name>
    <dbReference type="NCBI Taxonomy" id="36845"/>
    <lineage>
        <taxon>Bacteria</taxon>
        <taxon>Bacillati</taxon>
        <taxon>Bacillota</taxon>
        <taxon>Clostridia</taxon>
        <taxon>Eubacteriales</taxon>
        <taxon>Clostridiaceae</taxon>
        <taxon>Clostridium</taxon>
    </lineage>
</organism>
<dbReference type="Proteomes" id="UP000512286">
    <property type="component" value="Chromosome"/>
</dbReference>
<evidence type="ECO:0000313" key="2">
    <source>
        <dbReference type="EMBL" id="QLY79691.1"/>
    </source>
</evidence>
<evidence type="ECO:0000313" key="3">
    <source>
        <dbReference type="Proteomes" id="UP000512286"/>
    </source>
</evidence>
<dbReference type="RefSeq" id="WP_181601710.1">
    <property type="nucleotide sequence ID" value="NZ_CP059378.1"/>
</dbReference>
<sequence length="66" mass="6958">MERDKLNSTDDDITRISYGIAFGSGIGVVLGAIISNVPLGFSLGGVSGILISIVYNFVVRNKKGKN</sequence>
<evidence type="ECO:0008006" key="4">
    <source>
        <dbReference type="Google" id="ProtNLM"/>
    </source>
</evidence>
<feature type="transmembrane region" description="Helical" evidence="1">
    <location>
        <begin position="40"/>
        <end position="59"/>
    </location>
</feature>
<feature type="transmembrane region" description="Helical" evidence="1">
    <location>
        <begin position="16"/>
        <end position="34"/>
    </location>
</feature>
<dbReference type="AlphaFoldDB" id="A0A7D6W015"/>
<accession>A0A7D6W015</accession>
<proteinExistence type="predicted"/>
<evidence type="ECO:0000256" key="1">
    <source>
        <dbReference type="SAM" id="Phobius"/>
    </source>
</evidence>
<reference evidence="2 3" key="1">
    <citation type="submission" date="2020-07" db="EMBL/GenBank/DDBJ databases">
        <title>Electron transfer.</title>
        <authorList>
            <person name="Huang L."/>
            <person name="Liu X."/>
            <person name="Zhou S."/>
        </authorList>
    </citation>
    <scope>NUCLEOTIDE SEQUENCE [LARGE SCALE GENOMIC DNA]</scope>
    <source>
        <strain evidence="2 3">Lx1</strain>
    </source>
</reference>
<dbReference type="EMBL" id="CP059378">
    <property type="protein sequence ID" value="QLY79691.1"/>
    <property type="molecule type" value="Genomic_DNA"/>
</dbReference>